<dbReference type="GO" id="GO:0035539">
    <property type="term" value="F:8-oxo-7,8-dihydrodeoxyguanosine triphosphate pyrophosphatase activity"/>
    <property type="evidence" value="ECO:0007669"/>
    <property type="project" value="UniProtKB-EC"/>
</dbReference>
<comment type="similarity">
    <text evidence="2">Belongs to the Nudix hydrolase family.</text>
</comment>
<accession>A0A928V428</accession>
<dbReference type="NCBIfam" id="NF006530">
    <property type="entry name" value="PRK08999.1"/>
    <property type="match status" value="1"/>
</dbReference>
<reference evidence="20" key="1">
    <citation type="submission" date="2018-07" db="EMBL/GenBank/DDBJ databases">
        <title>Genome assembly of strain Ka43.</title>
        <authorList>
            <person name="Kukolya J."/>
            <person name="Nagy I."/>
            <person name="Horvath B."/>
            <person name="Toth A."/>
        </authorList>
    </citation>
    <scope>NUCLEOTIDE SEQUENCE</scope>
    <source>
        <strain evidence="20">KB43</strain>
    </source>
</reference>
<evidence type="ECO:0000256" key="15">
    <source>
        <dbReference type="ARBA" id="ARBA00041979"/>
    </source>
</evidence>
<dbReference type="PROSITE" id="PS51462">
    <property type="entry name" value="NUDIX"/>
    <property type="match status" value="1"/>
</dbReference>
<keyword evidence="8 18" id="KW-0460">Magnesium</keyword>
<dbReference type="GO" id="GO:0044715">
    <property type="term" value="F:8-oxo-dGDP phosphatase activity"/>
    <property type="evidence" value="ECO:0007669"/>
    <property type="project" value="TreeGrafter"/>
</dbReference>
<keyword evidence="7 20" id="KW-0378">Hydrolase</keyword>
<evidence type="ECO:0000256" key="16">
    <source>
        <dbReference type="ARBA" id="ARBA00042798"/>
    </source>
</evidence>
<keyword evidence="9" id="KW-0234">DNA repair</keyword>
<proteinExistence type="inferred from homology"/>
<dbReference type="NCBIfam" id="TIGR00586">
    <property type="entry name" value="mutt"/>
    <property type="match status" value="1"/>
</dbReference>
<dbReference type="Proteomes" id="UP000652567">
    <property type="component" value="Unassembled WGS sequence"/>
</dbReference>
<dbReference type="InterPro" id="IPR020476">
    <property type="entry name" value="Nudix_hydrolase"/>
</dbReference>
<dbReference type="GO" id="GO:0006281">
    <property type="term" value="P:DNA repair"/>
    <property type="evidence" value="ECO:0007669"/>
    <property type="project" value="UniProtKB-KW"/>
</dbReference>
<evidence type="ECO:0000256" key="3">
    <source>
        <dbReference type="ARBA" id="ARBA00022457"/>
    </source>
</evidence>
<comment type="catalytic activity">
    <reaction evidence="11">
        <text>8-oxo-GTP + H2O = 8-oxo-GMP + diphosphate + H(+)</text>
        <dbReference type="Rhea" id="RHEA:67616"/>
        <dbReference type="ChEBI" id="CHEBI:15377"/>
        <dbReference type="ChEBI" id="CHEBI:15378"/>
        <dbReference type="ChEBI" id="CHEBI:33019"/>
        <dbReference type="ChEBI" id="CHEBI:143553"/>
        <dbReference type="ChEBI" id="CHEBI:145694"/>
    </reaction>
</comment>
<feature type="binding site" evidence="18">
    <location>
        <position position="38"/>
    </location>
    <ligand>
        <name>Mg(2+)</name>
        <dbReference type="ChEBI" id="CHEBI:18420"/>
    </ligand>
</feature>
<dbReference type="SUPFAM" id="SSF51391">
    <property type="entry name" value="Thiamin phosphate synthase"/>
    <property type="match status" value="1"/>
</dbReference>
<keyword evidence="21" id="KW-1185">Reference proteome</keyword>
<dbReference type="GO" id="GO:0044716">
    <property type="term" value="F:8-oxo-GDP phosphatase activity"/>
    <property type="evidence" value="ECO:0007669"/>
    <property type="project" value="TreeGrafter"/>
</dbReference>
<evidence type="ECO:0000256" key="2">
    <source>
        <dbReference type="ARBA" id="ARBA00005582"/>
    </source>
</evidence>
<dbReference type="InterPro" id="IPR047127">
    <property type="entry name" value="MutT-like"/>
</dbReference>
<keyword evidence="4" id="KW-0235">DNA replication</keyword>
<comment type="cofactor">
    <cofactor evidence="1 18">
        <name>Mg(2+)</name>
        <dbReference type="ChEBI" id="CHEBI:18420"/>
    </cofactor>
</comment>
<evidence type="ECO:0000256" key="13">
    <source>
        <dbReference type="ARBA" id="ARBA00040794"/>
    </source>
</evidence>
<feature type="binding site" evidence="18">
    <location>
        <position position="58"/>
    </location>
    <ligand>
        <name>Mg(2+)</name>
        <dbReference type="ChEBI" id="CHEBI:18420"/>
    </ligand>
</feature>
<feature type="binding site" evidence="17">
    <location>
        <position position="29"/>
    </location>
    <ligand>
        <name>8-oxo-dGTP</name>
        <dbReference type="ChEBI" id="CHEBI:77896"/>
    </ligand>
</feature>
<dbReference type="InterPro" id="IPR000086">
    <property type="entry name" value="NUDIX_hydrolase_dom"/>
</dbReference>
<evidence type="ECO:0000256" key="18">
    <source>
        <dbReference type="PIRSR" id="PIRSR603561-2"/>
    </source>
</evidence>
<dbReference type="AlphaFoldDB" id="A0A928V428"/>
<organism evidence="20 21">
    <name type="scientific">Cellvibrio polysaccharolyticus</name>
    <dbReference type="NCBI Taxonomy" id="2082724"/>
    <lineage>
        <taxon>Bacteria</taxon>
        <taxon>Pseudomonadati</taxon>
        <taxon>Pseudomonadota</taxon>
        <taxon>Gammaproteobacteria</taxon>
        <taxon>Cellvibrionales</taxon>
        <taxon>Cellvibrionaceae</taxon>
        <taxon>Cellvibrio</taxon>
    </lineage>
</organism>
<evidence type="ECO:0000259" key="19">
    <source>
        <dbReference type="PROSITE" id="PS51462"/>
    </source>
</evidence>
<dbReference type="InterPro" id="IPR036206">
    <property type="entry name" value="ThiamineP_synth_sf"/>
</dbReference>
<gene>
    <name evidence="20" type="ORF">C4F51_14465</name>
</gene>
<dbReference type="GO" id="GO:0009228">
    <property type="term" value="P:thiamine biosynthetic process"/>
    <property type="evidence" value="ECO:0007669"/>
    <property type="project" value="UniProtKB-KW"/>
</dbReference>
<dbReference type="Pfam" id="PF02581">
    <property type="entry name" value="TMP-TENI"/>
    <property type="match status" value="1"/>
</dbReference>
<evidence type="ECO:0000256" key="7">
    <source>
        <dbReference type="ARBA" id="ARBA00022801"/>
    </source>
</evidence>
<protein>
    <recommendedName>
        <fullName evidence="13">8-oxo-dGTP diphosphatase</fullName>
        <ecNumber evidence="12">3.6.1.55</ecNumber>
    </recommendedName>
    <alternativeName>
        <fullName evidence="16">7,8-dihydro-8-oxoguanine-triphosphatase</fullName>
    </alternativeName>
    <alternativeName>
        <fullName evidence="15">Mutator protein MutT</fullName>
    </alternativeName>
    <alternativeName>
        <fullName evidence="14">dGTP pyrophosphohydrolase</fullName>
    </alternativeName>
</protein>
<feature type="binding site" evidence="17">
    <location>
        <position position="120"/>
    </location>
    <ligand>
        <name>8-oxo-dGTP</name>
        <dbReference type="ChEBI" id="CHEBI:77896"/>
    </ligand>
</feature>
<dbReference type="InterPro" id="IPR022998">
    <property type="entry name" value="ThiamineP_synth_TenI"/>
</dbReference>
<evidence type="ECO:0000256" key="6">
    <source>
        <dbReference type="ARBA" id="ARBA00022763"/>
    </source>
</evidence>
<evidence type="ECO:0000256" key="17">
    <source>
        <dbReference type="PIRSR" id="PIRSR603561-1"/>
    </source>
</evidence>
<dbReference type="InterPro" id="IPR015797">
    <property type="entry name" value="NUDIX_hydrolase-like_dom_sf"/>
</dbReference>
<dbReference type="PANTHER" id="PTHR47707:SF1">
    <property type="entry name" value="NUDIX HYDROLASE FAMILY PROTEIN"/>
    <property type="match status" value="1"/>
</dbReference>
<evidence type="ECO:0000313" key="20">
    <source>
        <dbReference type="EMBL" id="MBE8718396.1"/>
    </source>
</evidence>
<dbReference type="PANTHER" id="PTHR47707">
    <property type="entry name" value="8-OXO-DGTP DIPHOSPHATASE"/>
    <property type="match status" value="1"/>
</dbReference>
<dbReference type="InterPro" id="IPR013785">
    <property type="entry name" value="Aldolase_TIM"/>
</dbReference>
<dbReference type="EMBL" id="PRDL01000001">
    <property type="protein sequence ID" value="MBE8718396.1"/>
    <property type="molecule type" value="Genomic_DNA"/>
</dbReference>
<evidence type="ECO:0000256" key="11">
    <source>
        <dbReference type="ARBA" id="ARBA00036904"/>
    </source>
</evidence>
<dbReference type="Gene3D" id="3.20.20.70">
    <property type="entry name" value="Aldolase class I"/>
    <property type="match status" value="1"/>
</dbReference>
<feature type="binding site" evidence="17">
    <location>
        <position position="24"/>
    </location>
    <ligand>
        <name>8-oxo-dGTP</name>
        <dbReference type="ChEBI" id="CHEBI:77896"/>
    </ligand>
</feature>
<dbReference type="RefSeq" id="WP_193910933.1">
    <property type="nucleotide sequence ID" value="NZ_PRDL01000001.1"/>
</dbReference>
<dbReference type="GO" id="GO:0006260">
    <property type="term" value="P:DNA replication"/>
    <property type="evidence" value="ECO:0007669"/>
    <property type="project" value="UniProtKB-KW"/>
</dbReference>
<name>A0A928V428_9GAMM</name>
<comment type="catalytic activity">
    <reaction evidence="10">
        <text>8-oxo-dGTP + H2O = 8-oxo-dGMP + diphosphate + H(+)</text>
        <dbReference type="Rhea" id="RHEA:31575"/>
        <dbReference type="ChEBI" id="CHEBI:15377"/>
        <dbReference type="ChEBI" id="CHEBI:15378"/>
        <dbReference type="ChEBI" id="CHEBI:33019"/>
        <dbReference type="ChEBI" id="CHEBI:63224"/>
        <dbReference type="ChEBI" id="CHEBI:77896"/>
        <dbReference type="EC" id="3.6.1.55"/>
    </reaction>
</comment>
<evidence type="ECO:0000256" key="9">
    <source>
        <dbReference type="ARBA" id="ARBA00023204"/>
    </source>
</evidence>
<keyword evidence="5 18" id="KW-0479">Metal-binding</keyword>
<dbReference type="GO" id="GO:0008413">
    <property type="term" value="F:8-oxo-7,8-dihydroguanosine triphosphate pyrophosphatase activity"/>
    <property type="evidence" value="ECO:0007669"/>
    <property type="project" value="InterPro"/>
</dbReference>
<evidence type="ECO:0000256" key="8">
    <source>
        <dbReference type="ARBA" id="ARBA00022842"/>
    </source>
</evidence>
<dbReference type="Pfam" id="PF14815">
    <property type="entry name" value="NUDIX_4"/>
    <property type="match status" value="1"/>
</dbReference>
<evidence type="ECO:0000256" key="5">
    <source>
        <dbReference type="ARBA" id="ARBA00022723"/>
    </source>
</evidence>
<keyword evidence="6" id="KW-0227">DNA damage</keyword>
<dbReference type="InterPro" id="IPR029119">
    <property type="entry name" value="MutY_C"/>
</dbReference>
<keyword evidence="3" id="KW-0515">Mutator protein</keyword>
<dbReference type="InterPro" id="IPR003561">
    <property type="entry name" value="Mutator_MutT"/>
</dbReference>
<comment type="caution">
    <text evidence="20">The sequence shown here is derived from an EMBL/GenBank/DDBJ whole genome shotgun (WGS) entry which is preliminary data.</text>
</comment>
<dbReference type="EC" id="3.6.1.55" evidence="12"/>
<evidence type="ECO:0000256" key="1">
    <source>
        <dbReference type="ARBA" id="ARBA00001946"/>
    </source>
</evidence>
<evidence type="ECO:0000256" key="14">
    <source>
        <dbReference type="ARBA" id="ARBA00041592"/>
    </source>
</evidence>
<evidence type="ECO:0000256" key="10">
    <source>
        <dbReference type="ARBA" id="ARBA00035861"/>
    </source>
</evidence>
<feature type="binding site" evidence="17">
    <location>
        <begin position="35"/>
        <end position="38"/>
    </location>
    <ligand>
        <name>8-oxo-dGTP</name>
        <dbReference type="ChEBI" id="CHEBI:77896"/>
    </ligand>
</feature>
<dbReference type="CDD" id="cd03425">
    <property type="entry name" value="NUDIX_MutT_NudA_like"/>
    <property type="match status" value="1"/>
</dbReference>
<dbReference type="FunFam" id="3.90.79.10:FF:000014">
    <property type="entry name" value="8-oxo-dGTP diphosphatase MutT"/>
    <property type="match status" value="1"/>
</dbReference>
<dbReference type="CDD" id="cd00564">
    <property type="entry name" value="TMP_TenI"/>
    <property type="match status" value="1"/>
</dbReference>
<dbReference type="PRINTS" id="PR00502">
    <property type="entry name" value="NUDIXFAMILY"/>
</dbReference>
<sequence>MVKEVHVAVGVITAADGKIFIARRADSAHQGGLWEFPGGKVSPGETVQQALARELEEELAIQVLHSEPLIKIRHDYGDKQVLLDVHRVTGFTGEPVGNEGQPVQWVSRQQLADFDFPKANRAIIAALKLPGNMLITGDAATEQQFFERVEGALKAGIRLVQLRVKDGGRELSASLVDRVRALCREHDALLLLNTSPEVFSSLSADGLHLNRYQLAQLASRPVAENRLLGASCHNAEEILQAKKIGVDYILLSPVAKTTSHPDAQPLGWEKFAELAALAGCPVFALGGMHPEDLPTAKQHGGHGIAAISAWWNA</sequence>
<evidence type="ECO:0000256" key="12">
    <source>
        <dbReference type="ARBA" id="ARBA00038905"/>
    </source>
</evidence>
<dbReference type="Gene3D" id="3.90.79.10">
    <property type="entry name" value="Nucleoside Triphosphate Pyrophosphohydrolase"/>
    <property type="match status" value="1"/>
</dbReference>
<dbReference type="SUPFAM" id="SSF55811">
    <property type="entry name" value="Nudix"/>
    <property type="match status" value="1"/>
</dbReference>
<evidence type="ECO:0000313" key="21">
    <source>
        <dbReference type="Proteomes" id="UP000652567"/>
    </source>
</evidence>
<evidence type="ECO:0000256" key="4">
    <source>
        <dbReference type="ARBA" id="ARBA00022705"/>
    </source>
</evidence>
<feature type="domain" description="Nudix hydrolase" evidence="19">
    <location>
        <begin position="4"/>
        <end position="129"/>
    </location>
</feature>
<dbReference type="GO" id="GO:0046872">
    <property type="term" value="F:metal ion binding"/>
    <property type="evidence" value="ECO:0007669"/>
    <property type="project" value="UniProtKB-KW"/>
</dbReference>